<dbReference type="PANTHER" id="PTHR30008">
    <property type="entry name" value="EXODEOXYRIBONUCLEASE 7 LARGE SUBUNIT"/>
    <property type="match status" value="1"/>
</dbReference>
<dbReference type="InterPro" id="IPR025824">
    <property type="entry name" value="OB-fold_nuc-bd_dom"/>
</dbReference>
<dbReference type="CDD" id="cd04489">
    <property type="entry name" value="ExoVII_LU_OBF"/>
    <property type="match status" value="1"/>
</dbReference>
<evidence type="ECO:0000256" key="5">
    <source>
        <dbReference type="HAMAP-Rule" id="MF_00378"/>
    </source>
</evidence>
<feature type="domain" description="OB-fold nucleic acid binding" evidence="8">
    <location>
        <begin position="16"/>
        <end position="109"/>
    </location>
</feature>
<dbReference type="GO" id="GO:0005737">
    <property type="term" value="C:cytoplasm"/>
    <property type="evidence" value="ECO:0007669"/>
    <property type="project" value="UniProtKB-SubCell"/>
</dbReference>
<organism evidence="9 10">
    <name type="scientific">SAR86 cluster bacterium</name>
    <dbReference type="NCBI Taxonomy" id="2030880"/>
    <lineage>
        <taxon>Bacteria</taxon>
        <taxon>Pseudomonadati</taxon>
        <taxon>Pseudomonadota</taxon>
        <taxon>Gammaproteobacteria</taxon>
        <taxon>SAR86 cluster</taxon>
    </lineage>
</organism>
<comment type="caution">
    <text evidence="9">The sequence shown here is derived from an EMBL/GenBank/DDBJ whole genome shotgun (WGS) entry which is preliminary data.</text>
</comment>
<comment type="subunit">
    <text evidence="5">Heterooligomer composed of large and small subunits.</text>
</comment>
<dbReference type="NCBIfam" id="TIGR00237">
    <property type="entry name" value="xseA"/>
    <property type="match status" value="1"/>
</dbReference>
<keyword evidence="2 5" id="KW-0540">Nuclease</keyword>
<sequence>MEDYSNNTIQQREIHSVTEINQTASDFLNEAFPPLWVAGEISNFKEYGTSGHWYFSIKDSNSVLSCTMFRMQNSSLRFKPKEGDQVIMQGKLSIYAKSGRYQLIASKMELAGFGELMRKYELLKNKLNSEGLFEKKTIDDIPEIVNRIGVITSQHGAAIKDVISTIKRRSPHMDVVISPCRVQGDGSAQSVLKSLKQIESHNESNKYDAVIICRGGGSIEDLWCFNDEQLCRYLADYPIPVISGVGHETDFTLTDFVSNLRAATPTAAAEIVSEGASKLNDYFLHLKDRLLRETGNLVFGAQENLNTLKRLLRSPRQRLEEQYQKLDAVADRLIINTKLSLNTKKSRQKLIETKINSLSPLVSIANRKNQIMYFKKEICEKHKTMINNKQGLLKLMHEKLIALNPGEILNRGYSITFDEKGKTIASAKNITNGDLITTQLADGKIKSKVSD</sequence>
<dbReference type="GO" id="GO:0009318">
    <property type="term" value="C:exodeoxyribonuclease VII complex"/>
    <property type="evidence" value="ECO:0007669"/>
    <property type="project" value="UniProtKB-UniRule"/>
</dbReference>
<dbReference type="InterPro" id="IPR003753">
    <property type="entry name" value="Exonuc_VII_L"/>
</dbReference>
<proteinExistence type="inferred from homology"/>
<feature type="domain" description="Exonuclease VII large subunit C-terminal" evidence="7">
    <location>
        <begin position="132"/>
        <end position="447"/>
    </location>
</feature>
<comment type="subcellular location">
    <subcellularLocation>
        <location evidence="5 6">Cytoplasm</location>
    </subcellularLocation>
</comment>
<dbReference type="Pfam" id="PF02601">
    <property type="entry name" value="Exonuc_VII_L"/>
    <property type="match status" value="1"/>
</dbReference>
<evidence type="ECO:0000256" key="1">
    <source>
        <dbReference type="ARBA" id="ARBA00022490"/>
    </source>
</evidence>
<keyword evidence="3 5" id="KW-0378">Hydrolase</keyword>
<dbReference type="InterPro" id="IPR020579">
    <property type="entry name" value="Exonuc_VII_lsu_C"/>
</dbReference>
<evidence type="ECO:0000256" key="6">
    <source>
        <dbReference type="RuleBase" id="RU004355"/>
    </source>
</evidence>
<evidence type="ECO:0000259" key="7">
    <source>
        <dbReference type="Pfam" id="PF02601"/>
    </source>
</evidence>
<dbReference type="AlphaFoldDB" id="A0A520MRK6"/>
<dbReference type="HAMAP" id="MF_00378">
    <property type="entry name" value="Exonuc_7_L"/>
    <property type="match status" value="1"/>
</dbReference>
<protein>
    <recommendedName>
        <fullName evidence="5">Exodeoxyribonuclease 7 large subunit</fullName>
        <ecNumber evidence="5">3.1.11.6</ecNumber>
    </recommendedName>
    <alternativeName>
        <fullName evidence="5">Exodeoxyribonuclease VII large subunit</fullName>
        <shortName evidence="5">Exonuclease VII large subunit</shortName>
    </alternativeName>
</protein>
<comment type="similarity">
    <text evidence="5 6">Belongs to the XseA family.</text>
</comment>
<dbReference type="GO" id="GO:0003676">
    <property type="term" value="F:nucleic acid binding"/>
    <property type="evidence" value="ECO:0007669"/>
    <property type="project" value="InterPro"/>
</dbReference>
<dbReference type="Proteomes" id="UP000320146">
    <property type="component" value="Unassembled WGS sequence"/>
</dbReference>
<dbReference type="GO" id="GO:0006308">
    <property type="term" value="P:DNA catabolic process"/>
    <property type="evidence" value="ECO:0007669"/>
    <property type="project" value="UniProtKB-UniRule"/>
</dbReference>
<dbReference type="PANTHER" id="PTHR30008:SF0">
    <property type="entry name" value="EXODEOXYRIBONUCLEASE 7 LARGE SUBUNIT"/>
    <property type="match status" value="1"/>
</dbReference>
<dbReference type="EMBL" id="SHBL01000022">
    <property type="protein sequence ID" value="RZO23857.1"/>
    <property type="molecule type" value="Genomic_DNA"/>
</dbReference>
<keyword evidence="1 5" id="KW-0963">Cytoplasm</keyword>
<comment type="catalytic activity">
    <reaction evidence="5 6">
        <text>Exonucleolytic cleavage in either 5'- to 3'- or 3'- to 5'-direction to yield nucleoside 5'-phosphates.</text>
        <dbReference type="EC" id="3.1.11.6"/>
    </reaction>
</comment>
<dbReference type="GO" id="GO:0008855">
    <property type="term" value="F:exodeoxyribonuclease VII activity"/>
    <property type="evidence" value="ECO:0007669"/>
    <property type="project" value="UniProtKB-UniRule"/>
</dbReference>
<keyword evidence="4 5" id="KW-0269">Exonuclease</keyword>
<evidence type="ECO:0000313" key="9">
    <source>
        <dbReference type="EMBL" id="RZO23857.1"/>
    </source>
</evidence>
<evidence type="ECO:0000256" key="4">
    <source>
        <dbReference type="ARBA" id="ARBA00022839"/>
    </source>
</evidence>
<evidence type="ECO:0000313" key="10">
    <source>
        <dbReference type="Proteomes" id="UP000320146"/>
    </source>
</evidence>
<reference evidence="9 10" key="1">
    <citation type="submission" date="2019-02" db="EMBL/GenBank/DDBJ databases">
        <title>Prokaryotic population dynamics and viral predation in marine succession experiment using metagenomics: the confinement effect.</title>
        <authorList>
            <person name="Haro-Moreno J.M."/>
            <person name="Rodriguez-Valera F."/>
            <person name="Lopez-Perez M."/>
        </authorList>
    </citation>
    <scope>NUCLEOTIDE SEQUENCE [LARGE SCALE GENOMIC DNA]</scope>
    <source>
        <strain evidence="9">MED-G166</strain>
    </source>
</reference>
<comment type="function">
    <text evidence="5">Bidirectionally degrades single-stranded DNA into large acid-insoluble oligonucleotides, which are then degraded further into small acid-soluble oligonucleotides.</text>
</comment>
<evidence type="ECO:0000256" key="2">
    <source>
        <dbReference type="ARBA" id="ARBA00022722"/>
    </source>
</evidence>
<evidence type="ECO:0000256" key="3">
    <source>
        <dbReference type="ARBA" id="ARBA00022801"/>
    </source>
</evidence>
<dbReference type="Pfam" id="PF13742">
    <property type="entry name" value="tRNA_anti_2"/>
    <property type="match status" value="1"/>
</dbReference>
<gene>
    <name evidence="5 9" type="primary">xseA</name>
    <name evidence="9" type="ORF">EVA99_03025</name>
</gene>
<accession>A0A520MRK6</accession>
<evidence type="ECO:0000259" key="8">
    <source>
        <dbReference type="Pfam" id="PF13742"/>
    </source>
</evidence>
<name>A0A520MRK6_9GAMM</name>
<dbReference type="EC" id="3.1.11.6" evidence="5"/>